<name>A0A152A335_TIELA</name>
<dbReference type="OMA" id="SYSFACY"/>
<dbReference type="PANTHER" id="PTHR14499:SF138">
    <property type="entry name" value="BTB DOMAIN-CONTAINING PROTEIN"/>
    <property type="match status" value="1"/>
</dbReference>
<dbReference type="InterPro" id="IPR000210">
    <property type="entry name" value="BTB/POZ_dom"/>
</dbReference>
<evidence type="ECO:0000313" key="3">
    <source>
        <dbReference type="EMBL" id="KYR00619.1"/>
    </source>
</evidence>
<evidence type="ECO:0000313" key="4">
    <source>
        <dbReference type="Proteomes" id="UP000076078"/>
    </source>
</evidence>
<comment type="caution">
    <text evidence="3">The sequence shown here is derived from an EMBL/GenBank/DDBJ whole genome shotgun (WGS) entry which is preliminary data.</text>
</comment>
<dbReference type="Pfam" id="PF02214">
    <property type="entry name" value="BTB_2"/>
    <property type="match status" value="1"/>
</dbReference>
<proteinExistence type="predicted"/>
<evidence type="ECO:0000256" key="1">
    <source>
        <dbReference type="SAM" id="Phobius"/>
    </source>
</evidence>
<dbReference type="PANTHER" id="PTHR14499">
    <property type="entry name" value="POTASSIUM CHANNEL TETRAMERIZATION DOMAIN-CONTAINING"/>
    <property type="match status" value="1"/>
</dbReference>
<reference evidence="3 4" key="1">
    <citation type="submission" date="2015-12" db="EMBL/GenBank/DDBJ databases">
        <title>Dictyostelia acquired genes for synthesis and detection of signals that induce cell-type specialization by lateral gene transfer from prokaryotes.</title>
        <authorList>
            <person name="Gloeckner G."/>
            <person name="Schaap P."/>
        </authorList>
    </citation>
    <scope>NUCLEOTIDE SEQUENCE [LARGE SCALE GENOMIC DNA]</scope>
    <source>
        <strain evidence="3 4">TK</strain>
    </source>
</reference>
<dbReference type="STRING" id="361077.A0A152A335"/>
<dbReference type="FunCoup" id="A0A152A335">
    <property type="interactions" value="73"/>
</dbReference>
<dbReference type="InterPro" id="IPR003131">
    <property type="entry name" value="T1-type_BTB"/>
</dbReference>
<keyword evidence="1" id="KW-0812">Transmembrane</keyword>
<dbReference type="GO" id="GO:0051260">
    <property type="term" value="P:protein homooligomerization"/>
    <property type="evidence" value="ECO:0007669"/>
    <property type="project" value="InterPro"/>
</dbReference>
<dbReference type="SMART" id="SM00225">
    <property type="entry name" value="BTB"/>
    <property type="match status" value="1"/>
</dbReference>
<feature type="transmembrane region" description="Helical" evidence="1">
    <location>
        <begin position="216"/>
        <end position="234"/>
    </location>
</feature>
<accession>A0A152A335</accession>
<keyword evidence="4" id="KW-1185">Reference proteome</keyword>
<dbReference type="EMBL" id="LODT01000013">
    <property type="protein sequence ID" value="KYR00619.1"/>
    <property type="molecule type" value="Genomic_DNA"/>
</dbReference>
<dbReference type="InterPro" id="IPR011990">
    <property type="entry name" value="TPR-like_helical_dom_sf"/>
</dbReference>
<organism evidence="3 4">
    <name type="scientific">Tieghemostelium lacteum</name>
    <name type="common">Slime mold</name>
    <name type="synonym">Dictyostelium lacteum</name>
    <dbReference type="NCBI Taxonomy" id="361077"/>
    <lineage>
        <taxon>Eukaryota</taxon>
        <taxon>Amoebozoa</taxon>
        <taxon>Evosea</taxon>
        <taxon>Eumycetozoa</taxon>
        <taxon>Dictyostelia</taxon>
        <taxon>Dictyosteliales</taxon>
        <taxon>Raperosteliaceae</taxon>
        <taxon>Tieghemostelium</taxon>
    </lineage>
</organism>
<evidence type="ECO:0000259" key="2">
    <source>
        <dbReference type="SMART" id="SM00225"/>
    </source>
</evidence>
<dbReference type="Proteomes" id="UP000076078">
    <property type="component" value="Unassembled WGS sequence"/>
</dbReference>
<dbReference type="Gene3D" id="1.25.40.10">
    <property type="entry name" value="Tetratricopeptide repeat domain"/>
    <property type="match status" value="1"/>
</dbReference>
<dbReference type="SUPFAM" id="SSF48452">
    <property type="entry name" value="TPR-like"/>
    <property type="match status" value="1"/>
</dbReference>
<gene>
    <name evidence="3" type="ORF">DLAC_02643</name>
</gene>
<feature type="domain" description="BTB" evidence="2">
    <location>
        <begin position="21"/>
        <end position="123"/>
    </location>
</feature>
<dbReference type="AlphaFoldDB" id="A0A152A335"/>
<dbReference type="InParanoid" id="A0A152A335"/>
<keyword evidence="1" id="KW-1133">Transmembrane helix</keyword>
<dbReference type="OrthoDB" id="10025005at2759"/>
<protein>
    <recommendedName>
        <fullName evidence="2">BTB domain-containing protein</fullName>
    </recommendedName>
</protein>
<dbReference type="SUPFAM" id="SSF54695">
    <property type="entry name" value="POZ domain"/>
    <property type="match status" value="1"/>
</dbReference>
<dbReference type="InterPro" id="IPR011333">
    <property type="entry name" value="SKP1/BTB/POZ_sf"/>
</dbReference>
<keyword evidence="1" id="KW-0472">Membrane</keyword>
<dbReference type="Gene3D" id="3.30.710.10">
    <property type="entry name" value="Potassium Channel Kv1.1, Chain A"/>
    <property type="match status" value="1"/>
</dbReference>
<sequence>MSQPIDIEQQSSHNIQDDLNETVVLNIGGKKFEVLPSTLYQYPSTLLGTIFHPNNRHLRRPDKKGEYFFDRNGKYFTSILEFYRTGKLVIPSDVPSEVFHEELKYFKIEFEDSTKAENEDDKIMKLPREQILSYAISLIHNTSKYDVKRGLYFLKKLREVEPTNYQYRYSSAYACYRLGYNKEGVEILEEILNTDPHNPQAKSLLTLFTDNRITNVRLGIIGGVLLVIGIYGFYKIRKWYKLAHSTNQIIANARVVAADLKSALAVSQISSTQEPAVQQAFTKAIEKVEAIAPKLIEKLDHKVDALVQTVKPTAISAPVTEAVTNVLQSSDIKPISSQVFLDAVNQSIPSVSKN</sequence>